<feature type="region of interest" description="Disordered" evidence="1">
    <location>
        <begin position="1"/>
        <end position="26"/>
    </location>
</feature>
<accession>A0A6A5WKK9</accession>
<evidence type="ECO:0000256" key="1">
    <source>
        <dbReference type="SAM" id="MobiDB-lite"/>
    </source>
</evidence>
<organism evidence="2 3">
    <name type="scientific">Amniculicola lignicola CBS 123094</name>
    <dbReference type="NCBI Taxonomy" id="1392246"/>
    <lineage>
        <taxon>Eukaryota</taxon>
        <taxon>Fungi</taxon>
        <taxon>Dikarya</taxon>
        <taxon>Ascomycota</taxon>
        <taxon>Pezizomycotina</taxon>
        <taxon>Dothideomycetes</taxon>
        <taxon>Pleosporomycetidae</taxon>
        <taxon>Pleosporales</taxon>
        <taxon>Amniculicolaceae</taxon>
        <taxon>Amniculicola</taxon>
    </lineage>
</organism>
<evidence type="ECO:0000313" key="3">
    <source>
        <dbReference type="Proteomes" id="UP000799779"/>
    </source>
</evidence>
<gene>
    <name evidence="2" type="ORF">P154DRAFT_573967</name>
</gene>
<keyword evidence="3" id="KW-1185">Reference proteome</keyword>
<evidence type="ECO:0000313" key="2">
    <source>
        <dbReference type="EMBL" id="KAF2002393.1"/>
    </source>
</evidence>
<proteinExistence type="predicted"/>
<name>A0A6A5WKK9_9PLEO</name>
<dbReference type="AlphaFoldDB" id="A0A6A5WKK9"/>
<reference evidence="2" key="1">
    <citation type="journal article" date="2020" name="Stud. Mycol.">
        <title>101 Dothideomycetes genomes: a test case for predicting lifestyles and emergence of pathogens.</title>
        <authorList>
            <person name="Haridas S."/>
            <person name="Albert R."/>
            <person name="Binder M."/>
            <person name="Bloem J."/>
            <person name="Labutti K."/>
            <person name="Salamov A."/>
            <person name="Andreopoulos B."/>
            <person name="Baker S."/>
            <person name="Barry K."/>
            <person name="Bills G."/>
            <person name="Bluhm B."/>
            <person name="Cannon C."/>
            <person name="Castanera R."/>
            <person name="Culley D."/>
            <person name="Daum C."/>
            <person name="Ezra D."/>
            <person name="Gonzalez J."/>
            <person name="Henrissat B."/>
            <person name="Kuo A."/>
            <person name="Liang C."/>
            <person name="Lipzen A."/>
            <person name="Lutzoni F."/>
            <person name="Magnuson J."/>
            <person name="Mondo S."/>
            <person name="Nolan M."/>
            <person name="Ohm R."/>
            <person name="Pangilinan J."/>
            <person name="Park H.-J."/>
            <person name="Ramirez L."/>
            <person name="Alfaro M."/>
            <person name="Sun H."/>
            <person name="Tritt A."/>
            <person name="Yoshinaga Y."/>
            <person name="Zwiers L.-H."/>
            <person name="Turgeon B."/>
            <person name="Goodwin S."/>
            <person name="Spatafora J."/>
            <person name="Crous P."/>
            <person name="Grigoriev I."/>
        </authorList>
    </citation>
    <scope>NUCLEOTIDE SEQUENCE</scope>
    <source>
        <strain evidence="2">CBS 123094</strain>
    </source>
</reference>
<dbReference type="Proteomes" id="UP000799779">
    <property type="component" value="Unassembled WGS sequence"/>
</dbReference>
<sequence length="240" mass="25662">MVELAHSQRPHLDLQRASATRRGSGQWVPVAGRHEATGLDAGRWTLERRSCVINPQYVPSSVALISSPTAPGVRNHGSPSRASGSSSGTAILACFGVPIRQATEWDGQYRGRFANWMRCGVGPRFVCTSSPWMLPPVTSLSPDSAWLRVSILSLNLSFSAQITDTPGTRAMYGNRLCMATDILWSGLCGPGHGAGAGHVRTPPRARLADEVIRFRLQAAPHRGLQIATANGTCCGHASLN</sequence>
<protein>
    <submittedName>
        <fullName evidence="2">Uncharacterized protein</fullName>
    </submittedName>
</protein>
<dbReference type="EMBL" id="ML977577">
    <property type="protein sequence ID" value="KAF2002393.1"/>
    <property type="molecule type" value="Genomic_DNA"/>
</dbReference>